<keyword evidence="5" id="KW-1185">Reference proteome</keyword>
<evidence type="ECO:0000256" key="1">
    <source>
        <dbReference type="ARBA" id="ARBA00022553"/>
    </source>
</evidence>
<feature type="domain" description="Response regulatory" evidence="3">
    <location>
        <begin position="14"/>
        <end position="127"/>
    </location>
</feature>
<keyword evidence="1 2" id="KW-0597">Phosphoprotein</keyword>
<dbReference type="SMART" id="SM00448">
    <property type="entry name" value="REC"/>
    <property type="match status" value="1"/>
</dbReference>
<evidence type="ECO:0000256" key="2">
    <source>
        <dbReference type="PROSITE-ProRule" id="PRU00169"/>
    </source>
</evidence>
<reference evidence="4 5" key="1">
    <citation type="submission" date="2017-06" db="EMBL/GenBank/DDBJ databases">
        <authorList>
            <person name="Kim H.J."/>
            <person name="Triplett B.A."/>
        </authorList>
    </citation>
    <scope>NUCLEOTIDE SEQUENCE [LARGE SCALE GENOMIC DNA]</scope>
    <source>
        <strain evidence="4 5">CGMCC 4.5593</strain>
    </source>
</reference>
<gene>
    <name evidence="4" type="ORF">SAMN05421812_105317</name>
</gene>
<dbReference type="InterPro" id="IPR011006">
    <property type="entry name" value="CheY-like_superfamily"/>
</dbReference>
<dbReference type="Gene3D" id="3.40.50.2300">
    <property type="match status" value="1"/>
</dbReference>
<dbReference type="OrthoDB" id="7352332at2"/>
<evidence type="ECO:0000313" key="5">
    <source>
        <dbReference type="Proteomes" id="UP000198362"/>
    </source>
</evidence>
<sequence length="127" mass="12668">MPAAAWWGHGGGVNLLIVDDSERFVRSARRLLEREGAVVATAATGAEALAVAGALPVDVSLVDVQLGAENGASVADALAAARLGGRILLISTRGADDLADLLAGSAAVGFVPKSDLSVAAIEAALRV</sequence>
<dbReference type="SUPFAM" id="SSF52172">
    <property type="entry name" value="CheY-like"/>
    <property type="match status" value="1"/>
</dbReference>
<name>A0A239MDX0_9ACTN</name>
<proteinExistence type="predicted"/>
<protein>
    <submittedName>
        <fullName evidence="4">Response regulator receiver domain-containing protein</fullName>
    </submittedName>
</protein>
<dbReference type="PANTHER" id="PTHR44591">
    <property type="entry name" value="STRESS RESPONSE REGULATOR PROTEIN 1"/>
    <property type="match status" value="1"/>
</dbReference>
<dbReference type="GO" id="GO:0000160">
    <property type="term" value="P:phosphorelay signal transduction system"/>
    <property type="evidence" value="ECO:0007669"/>
    <property type="project" value="InterPro"/>
</dbReference>
<organism evidence="4 5">
    <name type="scientific">Asanoa hainanensis</name>
    <dbReference type="NCBI Taxonomy" id="560556"/>
    <lineage>
        <taxon>Bacteria</taxon>
        <taxon>Bacillati</taxon>
        <taxon>Actinomycetota</taxon>
        <taxon>Actinomycetes</taxon>
        <taxon>Micromonosporales</taxon>
        <taxon>Micromonosporaceae</taxon>
        <taxon>Asanoa</taxon>
    </lineage>
</organism>
<evidence type="ECO:0000313" key="4">
    <source>
        <dbReference type="EMBL" id="SNT40138.1"/>
    </source>
</evidence>
<dbReference type="InterPro" id="IPR050595">
    <property type="entry name" value="Bact_response_regulator"/>
</dbReference>
<dbReference type="EMBL" id="FZPH01000005">
    <property type="protein sequence ID" value="SNT40138.1"/>
    <property type="molecule type" value="Genomic_DNA"/>
</dbReference>
<accession>A0A239MDX0</accession>
<evidence type="ECO:0000259" key="3">
    <source>
        <dbReference type="PROSITE" id="PS50110"/>
    </source>
</evidence>
<dbReference type="Proteomes" id="UP000198362">
    <property type="component" value="Unassembled WGS sequence"/>
</dbReference>
<dbReference type="Pfam" id="PF00072">
    <property type="entry name" value="Response_reg"/>
    <property type="match status" value="1"/>
</dbReference>
<dbReference type="AlphaFoldDB" id="A0A239MDX0"/>
<dbReference type="PANTHER" id="PTHR44591:SF3">
    <property type="entry name" value="RESPONSE REGULATORY DOMAIN-CONTAINING PROTEIN"/>
    <property type="match status" value="1"/>
</dbReference>
<dbReference type="PROSITE" id="PS50110">
    <property type="entry name" value="RESPONSE_REGULATORY"/>
    <property type="match status" value="1"/>
</dbReference>
<feature type="modified residue" description="4-aspartylphosphate" evidence="2">
    <location>
        <position position="63"/>
    </location>
</feature>
<dbReference type="InterPro" id="IPR001789">
    <property type="entry name" value="Sig_transdc_resp-reg_receiver"/>
</dbReference>